<evidence type="ECO:0000313" key="3">
    <source>
        <dbReference type="EMBL" id="PWZ37843.1"/>
    </source>
</evidence>
<protein>
    <submittedName>
        <fullName evidence="3">Ribosome biogenesis protein BMS1</fullName>
    </submittedName>
</protein>
<dbReference type="AlphaFoldDB" id="A0A3L6FTQ2"/>
<organism evidence="3">
    <name type="scientific">Zea mays</name>
    <name type="common">Maize</name>
    <dbReference type="NCBI Taxonomy" id="4577"/>
    <lineage>
        <taxon>Eukaryota</taxon>
        <taxon>Viridiplantae</taxon>
        <taxon>Streptophyta</taxon>
        <taxon>Embryophyta</taxon>
        <taxon>Tracheophyta</taxon>
        <taxon>Spermatophyta</taxon>
        <taxon>Magnoliopsida</taxon>
        <taxon>Liliopsida</taxon>
        <taxon>Poales</taxon>
        <taxon>Poaceae</taxon>
        <taxon>PACMAD clade</taxon>
        <taxon>Panicoideae</taxon>
        <taxon>Andropogonodae</taxon>
        <taxon>Andropogoneae</taxon>
        <taxon>Tripsacinae</taxon>
        <taxon>Zea</taxon>
    </lineage>
</organism>
<dbReference type="PANTHER" id="PTHR12858">
    <property type="entry name" value="RIBOSOME BIOGENESIS PROTEIN"/>
    <property type="match status" value="1"/>
</dbReference>
<dbReference type="InterPro" id="IPR039761">
    <property type="entry name" value="Bms1/Tsr1"/>
</dbReference>
<reference evidence="3" key="1">
    <citation type="journal article" date="2018" name="Nat. Genet.">
        <title>Extensive intraspecific gene order and gene structural variations between Mo17 and other maize genomes.</title>
        <authorList>
            <person name="Sun S."/>
            <person name="Zhou Y."/>
            <person name="Chen J."/>
            <person name="Shi J."/>
            <person name="Zhao H."/>
            <person name="Zhao H."/>
            <person name="Song W."/>
            <person name="Zhang M."/>
            <person name="Cui Y."/>
            <person name="Dong X."/>
            <person name="Liu H."/>
            <person name="Ma X."/>
            <person name="Jiao Y."/>
            <person name="Wang B."/>
            <person name="Wei X."/>
            <person name="Stein J.C."/>
            <person name="Glaubitz J.C."/>
            <person name="Lu F."/>
            <person name="Yu G."/>
            <person name="Liang C."/>
            <person name="Fengler K."/>
            <person name="Li B."/>
            <person name="Rafalski A."/>
            <person name="Schnable P.S."/>
            <person name="Ware D.H."/>
            <person name="Buckler E.S."/>
            <person name="Lai J."/>
        </authorList>
    </citation>
    <scope>NUCLEOTIDE SEQUENCE [LARGE SCALE GENOMIC DNA]</scope>
    <source>
        <tissue evidence="3">Seedling</tissue>
    </source>
</reference>
<dbReference type="EMBL" id="NCVQ01000003">
    <property type="protein sequence ID" value="PWZ37843.1"/>
    <property type="molecule type" value="Genomic_DNA"/>
</dbReference>
<comment type="caution">
    <text evidence="3">The sequence shown here is derived from an EMBL/GenBank/DDBJ whole genome shotgun (WGS) entry which is preliminary data.</text>
</comment>
<dbReference type="GO" id="GO:0042254">
    <property type="term" value="P:ribosome biogenesis"/>
    <property type="evidence" value="ECO:0007669"/>
    <property type="project" value="InterPro"/>
</dbReference>
<dbReference type="InterPro" id="IPR007034">
    <property type="entry name" value="BMS1_TSR1_C"/>
</dbReference>
<sequence length="197" mass="22466">MDVSVGSRARHLTDVDGDLRDLVRRDLQLKATFLYIDLNRCRQSNIDYTSLQKIKLTGTPCKIFKKTALIKGMFTSDLEVARFEGAAIRTVSGIRGQVKKVNVEVPTYSNPVTTALQPREQTWQGMRTTAELWKAHNIPTPHNKDSIYKPIERKPRKFNPVEIPAKLQQLLPFKSKPNDTTKQKKAPVENRVPVIMQ</sequence>
<dbReference type="PANTHER" id="PTHR12858:SF2">
    <property type="entry name" value="RIBOSOME BIOGENESIS PROTEIN BMS1 HOMOLOG"/>
    <property type="match status" value="1"/>
</dbReference>
<dbReference type="ExpressionAtlas" id="A0A3L6FTQ2">
    <property type="expression patterns" value="baseline and differential"/>
</dbReference>
<accession>A0A3L6FTQ2</accession>
<feature type="region of interest" description="Disordered" evidence="1">
    <location>
        <begin position="172"/>
        <end position="197"/>
    </location>
</feature>
<feature type="domain" description="Ribosome biogenesis protein BMS1/TSR1 C-terminal" evidence="2">
    <location>
        <begin position="45"/>
        <end position="100"/>
    </location>
</feature>
<gene>
    <name evidence="3" type="primary">BMS1_2</name>
    <name evidence="3" type="ORF">Zm00014a_011057</name>
</gene>
<dbReference type="Proteomes" id="UP000251960">
    <property type="component" value="Chromosome 2"/>
</dbReference>
<dbReference type="Pfam" id="PF04950">
    <property type="entry name" value="RIBIOP_C"/>
    <property type="match status" value="1"/>
</dbReference>
<name>A0A3L6FTQ2_MAIZE</name>
<proteinExistence type="predicted"/>
<evidence type="ECO:0000256" key="1">
    <source>
        <dbReference type="SAM" id="MobiDB-lite"/>
    </source>
</evidence>
<evidence type="ECO:0000259" key="2">
    <source>
        <dbReference type="Pfam" id="PF04950"/>
    </source>
</evidence>
<feature type="compositionally biased region" description="Basic and acidic residues" evidence="1">
    <location>
        <begin position="176"/>
        <end position="188"/>
    </location>
</feature>